<organism evidence="1 2">
    <name type="scientific">Teratosphaeria nubilosa</name>
    <dbReference type="NCBI Taxonomy" id="161662"/>
    <lineage>
        <taxon>Eukaryota</taxon>
        <taxon>Fungi</taxon>
        <taxon>Dikarya</taxon>
        <taxon>Ascomycota</taxon>
        <taxon>Pezizomycotina</taxon>
        <taxon>Dothideomycetes</taxon>
        <taxon>Dothideomycetidae</taxon>
        <taxon>Mycosphaerellales</taxon>
        <taxon>Teratosphaeriaceae</taxon>
        <taxon>Teratosphaeria</taxon>
    </lineage>
</organism>
<dbReference type="Proteomes" id="UP000799436">
    <property type="component" value="Unassembled WGS sequence"/>
</dbReference>
<name>A0A6G1LBF9_9PEZI</name>
<keyword evidence="2" id="KW-1185">Reference proteome</keyword>
<evidence type="ECO:0000313" key="1">
    <source>
        <dbReference type="EMBL" id="KAF2770217.1"/>
    </source>
</evidence>
<dbReference type="EMBL" id="ML995827">
    <property type="protein sequence ID" value="KAF2770217.1"/>
    <property type="molecule type" value="Genomic_DNA"/>
</dbReference>
<protein>
    <submittedName>
        <fullName evidence="1">Uncharacterized protein</fullName>
    </submittedName>
</protein>
<proteinExistence type="predicted"/>
<evidence type="ECO:0000313" key="2">
    <source>
        <dbReference type="Proteomes" id="UP000799436"/>
    </source>
</evidence>
<sequence length="120" mass="13231">MISEAAQVPTQCLIRPLSWSKVHTLSRLENCRRGLCVASCMCTATPGIGLLLTHRYTAARKMLRDRFHASILMRRSTCPVAIASVLVRTLIGVLSRICLLCTMVKIYKSRLATGPQTSGQ</sequence>
<gene>
    <name evidence="1" type="ORF">EJ03DRAFT_76895</name>
</gene>
<dbReference type="AlphaFoldDB" id="A0A6G1LBF9"/>
<reference evidence="1" key="1">
    <citation type="journal article" date="2020" name="Stud. Mycol.">
        <title>101 Dothideomycetes genomes: a test case for predicting lifestyles and emergence of pathogens.</title>
        <authorList>
            <person name="Haridas S."/>
            <person name="Albert R."/>
            <person name="Binder M."/>
            <person name="Bloem J."/>
            <person name="Labutti K."/>
            <person name="Salamov A."/>
            <person name="Andreopoulos B."/>
            <person name="Baker S."/>
            <person name="Barry K."/>
            <person name="Bills G."/>
            <person name="Bluhm B."/>
            <person name="Cannon C."/>
            <person name="Castanera R."/>
            <person name="Culley D."/>
            <person name="Daum C."/>
            <person name="Ezra D."/>
            <person name="Gonzalez J."/>
            <person name="Henrissat B."/>
            <person name="Kuo A."/>
            <person name="Liang C."/>
            <person name="Lipzen A."/>
            <person name="Lutzoni F."/>
            <person name="Magnuson J."/>
            <person name="Mondo S."/>
            <person name="Nolan M."/>
            <person name="Ohm R."/>
            <person name="Pangilinan J."/>
            <person name="Park H.-J."/>
            <person name="Ramirez L."/>
            <person name="Alfaro M."/>
            <person name="Sun H."/>
            <person name="Tritt A."/>
            <person name="Yoshinaga Y."/>
            <person name="Zwiers L.-H."/>
            <person name="Turgeon B."/>
            <person name="Goodwin S."/>
            <person name="Spatafora J."/>
            <person name="Crous P."/>
            <person name="Grigoriev I."/>
        </authorList>
    </citation>
    <scope>NUCLEOTIDE SEQUENCE</scope>
    <source>
        <strain evidence="1">CBS 116005</strain>
    </source>
</reference>
<accession>A0A6G1LBF9</accession>